<dbReference type="PROSITE" id="PS00061">
    <property type="entry name" value="ADH_SHORT"/>
    <property type="match status" value="1"/>
</dbReference>
<reference evidence="4" key="1">
    <citation type="submission" date="2023-01" db="EMBL/GenBank/DDBJ databases">
        <authorList>
            <person name="Van Ghelder C."/>
            <person name="Rancurel C."/>
        </authorList>
    </citation>
    <scope>NUCLEOTIDE SEQUENCE</scope>
    <source>
        <strain evidence="4">CNCM I-4278</strain>
    </source>
</reference>
<dbReference type="Gene3D" id="3.40.50.720">
    <property type="entry name" value="NAD(P)-binding Rossmann-like Domain"/>
    <property type="match status" value="1"/>
</dbReference>
<evidence type="ECO:0000313" key="4">
    <source>
        <dbReference type="EMBL" id="CAI6313843.1"/>
    </source>
</evidence>
<dbReference type="PANTHER" id="PTHR43669">
    <property type="entry name" value="5-KETO-D-GLUCONATE 5-REDUCTASE"/>
    <property type="match status" value="1"/>
</dbReference>
<evidence type="ECO:0000256" key="3">
    <source>
        <dbReference type="ARBA" id="ARBA00023002"/>
    </source>
</evidence>
<dbReference type="EMBL" id="CAOQHR010000002">
    <property type="protein sequence ID" value="CAI6313843.1"/>
    <property type="molecule type" value="Genomic_DNA"/>
</dbReference>
<evidence type="ECO:0008006" key="6">
    <source>
        <dbReference type="Google" id="ProtNLM"/>
    </source>
</evidence>
<name>A0A9W4U7J3_9PLEO</name>
<gene>
    <name evidence="4" type="ORF">PDIGIT_LOCUS3322</name>
</gene>
<dbReference type="PANTHER" id="PTHR43669:SF11">
    <property type="entry name" value="SHORT-CHAIN DEHYDROGENASE_OXIDOREDUCTASE"/>
    <property type="match status" value="1"/>
</dbReference>
<comment type="caution">
    <text evidence="4">The sequence shown here is derived from an EMBL/GenBank/DDBJ whole genome shotgun (WGS) entry which is preliminary data.</text>
</comment>
<evidence type="ECO:0000256" key="1">
    <source>
        <dbReference type="ARBA" id="ARBA00006484"/>
    </source>
</evidence>
<sequence length="258" mass="29163">MPLQYNKVLVIGATSGIGLAYAEKVVEEGKAVVIVGRRKENLDEFVKKHGQDKADAFVFDISKITKIPEFVRSVTAKHPDVDAVIINSGIQRGFDFTKPETVDLSLFDLEFQTNYTAYIHLTRAFLPHLQKQDKETALVYTSSGLALVPLLRCPGYSATKAALHHFILALREQLKRGDSKVKIVEIYPPAVQTELHDEKHQPDIKHGHSFGMPLAEFTEDSWARFVKGDEQVPVGFVEKAFETFENKRQEVFHKMNKL</sequence>
<keyword evidence="5" id="KW-1185">Reference proteome</keyword>
<dbReference type="OrthoDB" id="37659at2759"/>
<keyword evidence="3" id="KW-0560">Oxidoreductase</keyword>
<dbReference type="GO" id="GO:0016491">
    <property type="term" value="F:oxidoreductase activity"/>
    <property type="evidence" value="ECO:0007669"/>
    <property type="project" value="UniProtKB-KW"/>
</dbReference>
<evidence type="ECO:0000256" key="2">
    <source>
        <dbReference type="ARBA" id="ARBA00022857"/>
    </source>
</evidence>
<accession>A0A9W4U7J3</accession>
<dbReference type="Pfam" id="PF00106">
    <property type="entry name" value="adh_short"/>
    <property type="match status" value="1"/>
</dbReference>
<dbReference type="InterPro" id="IPR036291">
    <property type="entry name" value="NAD(P)-bd_dom_sf"/>
</dbReference>
<dbReference type="SUPFAM" id="SSF51735">
    <property type="entry name" value="NAD(P)-binding Rossmann-fold domains"/>
    <property type="match status" value="1"/>
</dbReference>
<proteinExistence type="inferred from homology"/>
<protein>
    <recommendedName>
        <fullName evidence="6">Short-chain dehydrogenase/ reductase-like protein</fullName>
    </recommendedName>
</protein>
<dbReference type="InterPro" id="IPR002347">
    <property type="entry name" value="SDR_fam"/>
</dbReference>
<dbReference type="Proteomes" id="UP001152607">
    <property type="component" value="Unassembled WGS sequence"/>
</dbReference>
<dbReference type="AlphaFoldDB" id="A0A9W4U7J3"/>
<evidence type="ECO:0000313" key="5">
    <source>
        <dbReference type="Proteomes" id="UP001152607"/>
    </source>
</evidence>
<organism evidence="4 5">
    <name type="scientific">Periconia digitata</name>
    <dbReference type="NCBI Taxonomy" id="1303443"/>
    <lineage>
        <taxon>Eukaryota</taxon>
        <taxon>Fungi</taxon>
        <taxon>Dikarya</taxon>
        <taxon>Ascomycota</taxon>
        <taxon>Pezizomycotina</taxon>
        <taxon>Dothideomycetes</taxon>
        <taxon>Pleosporomycetidae</taxon>
        <taxon>Pleosporales</taxon>
        <taxon>Massarineae</taxon>
        <taxon>Periconiaceae</taxon>
        <taxon>Periconia</taxon>
    </lineage>
</organism>
<dbReference type="PRINTS" id="PR00081">
    <property type="entry name" value="GDHRDH"/>
</dbReference>
<keyword evidence="2" id="KW-0521">NADP</keyword>
<comment type="similarity">
    <text evidence="1">Belongs to the short-chain dehydrogenases/reductases (SDR) family.</text>
</comment>
<dbReference type="InterPro" id="IPR020904">
    <property type="entry name" value="Sc_DH/Rdtase_CS"/>
</dbReference>